<evidence type="ECO:0000256" key="3">
    <source>
        <dbReference type="ARBA" id="ARBA00012374"/>
    </source>
</evidence>
<reference evidence="15 16" key="1">
    <citation type="journal article" date="2019" name="Proc. Natl. Acad. Sci. U.S.A.">
        <title>Exaggeration and cooption of innate immunity for social defense.</title>
        <authorList>
            <person name="Kutsukake M."/>
            <person name="Moriyama M."/>
            <person name="Shigenobu S."/>
            <person name="Meng X.-Y."/>
            <person name="Nikoh N."/>
            <person name="Noda C."/>
            <person name="Kobayashi S."/>
            <person name="Fukatsu T."/>
        </authorList>
    </citation>
    <scope>NUCLEOTIDE SEQUENCE [LARGE SCALE GENOMIC DNA]</scope>
    <source>
        <strain evidence="15 16">Nmo</strain>
    </source>
</reference>
<comment type="catalytic activity">
    <reaction evidence="13 14">
        <text>di-trans,octa-cis-undecaprenyl diphosphate + H2O = di-trans,octa-cis-undecaprenyl phosphate + phosphate + H(+)</text>
        <dbReference type="Rhea" id="RHEA:28094"/>
        <dbReference type="ChEBI" id="CHEBI:15377"/>
        <dbReference type="ChEBI" id="CHEBI:15378"/>
        <dbReference type="ChEBI" id="CHEBI:43474"/>
        <dbReference type="ChEBI" id="CHEBI:58405"/>
        <dbReference type="ChEBI" id="CHEBI:60392"/>
        <dbReference type="EC" id="3.6.1.27"/>
    </reaction>
</comment>
<dbReference type="RefSeq" id="WP_158344531.1">
    <property type="nucleotide sequence ID" value="NZ_AP019379.1"/>
</dbReference>
<comment type="function">
    <text evidence="14">Catalyzes the dephosphorylation of undecaprenyl diphosphate (UPP). Confers resistance to bacitracin.</text>
</comment>
<evidence type="ECO:0000256" key="13">
    <source>
        <dbReference type="ARBA" id="ARBA00047594"/>
    </source>
</evidence>
<evidence type="ECO:0000256" key="2">
    <source>
        <dbReference type="ARBA" id="ARBA00010621"/>
    </source>
</evidence>
<dbReference type="GO" id="GO:0008360">
    <property type="term" value="P:regulation of cell shape"/>
    <property type="evidence" value="ECO:0007669"/>
    <property type="project" value="UniProtKB-KW"/>
</dbReference>
<gene>
    <name evidence="15" type="primary">bacA</name>
    <name evidence="14" type="synonym">uppP</name>
    <name evidence="15" type="ORF">BUCNMO_048</name>
</gene>
<evidence type="ECO:0000256" key="1">
    <source>
        <dbReference type="ARBA" id="ARBA00004651"/>
    </source>
</evidence>
<comment type="similarity">
    <text evidence="2 14">Belongs to the UppP family.</text>
</comment>
<dbReference type="AlphaFoldDB" id="A0A455T9P6"/>
<evidence type="ECO:0000313" key="16">
    <source>
        <dbReference type="Proteomes" id="UP000317544"/>
    </source>
</evidence>
<evidence type="ECO:0000256" key="9">
    <source>
        <dbReference type="ARBA" id="ARBA00023136"/>
    </source>
</evidence>
<feature type="transmembrane region" description="Helical" evidence="14">
    <location>
        <begin position="48"/>
        <end position="67"/>
    </location>
</feature>
<evidence type="ECO:0000256" key="6">
    <source>
        <dbReference type="ARBA" id="ARBA00022692"/>
    </source>
</evidence>
<keyword evidence="16" id="KW-1185">Reference proteome</keyword>
<feature type="transmembrane region" description="Helical" evidence="14">
    <location>
        <begin position="88"/>
        <end position="112"/>
    </location>
</feature>
<evidence type="ECO:0000256" key="7">
    <source>
        <dbReference type="ARBA" id="ARBA00022801"/>
    </source>
</evidence>
<evidence type="ECO:0000256" key="4">
    <source>
        <dbReference type="ARBA" id="ARBA00021581"/>
    </source>
</evidence>
<evidence type="ECO:0000256" key="11">
    <source>
        <dbReference type="ARBA" id="ARBA00032707"/>
    </source>
</evidence>
<evidence type="ECO:0000256" key="5">
    <source>
        <dbReference type="ARBA" id="ARBA00022475"/>
    </source>
</evidence>
<sequence length="273" mass="31188">MIFTNDITSIFNIFIIAVIEAITEIFPISSTLHLILFGKLVNINSNQIIFIESFVQLGSVFSLLIIFKKKWMAIFYFSFNKLIKTNYRYKNITILHIFLSIFPIILIGLLIYSKITCLTNSKNMLYSLIIGTMLLLFSEIIVKKNKKIKNLKKISYLQAFLIGLIQCIALCPGCSRLGTTVSGAILLGVEKSIAVNYSFIIAIPILFGVSILNIIELSKEILFKNFILYIIGLIISFSISMLTIRKTLFIITNYSFYPFIIYRIIIIILFLLI</sequence>
<feature type="transmembrane region" description="Helical" evidence="14">
    <location>
        <begin position="154"/>
        <end position="175"/>
    </location>
</feature>
<dbReference type="EC" id="3.6.1.27" evidence="3 14"/>
<keyword evidence="5 14" id="KW-1003">Cell membrane</keyword>
<evidence type="ECO:0000256" key="10">
    <source>
        <dbReference type="ARBA" id="ARBA00023251"/>
    </source>
</evidence>
<dbReference type="HAMAP" id="MF_01006">
    <property type="entry name" value="Undec_diphosphatase"/>
    <property type="match status" value="1"/>
</dbReference>
<proteinExistence type="inferred from homology"/>
<dbReference type="OrthoDB" id="9808289at2"/>
<organism evidence="15 16">
    <name type="scientific">Buchnera aphidicola</name>
    <name type="common">Nipponaphis monzeni</name>
    <dbReference type="NCBI Taxonomy" id="2495405"/>
    <lineage>
        <taxon>Bacteria</taxon>
        <taxon>Pseudomonadati</taxon>
        <taxon>Pseudomonadota</taxon>
        <taxon>Gammaproteobacteria</taxon>
        <taxon>Enterobacterales</taxon>
        <taxon>Erwiniaceae</taxon>
        <taxon>Buchnera</taxon>
    </lineage>
</organism>
<dbReference type="InterPro" id="IPR003824">
    <property type="entry name" value="UppP"/>
</dbReference>
<keyword evidence="14" id="KW-0961">Cell wall biogenesis/degradation</keyword>
<dbReference type="GO" id="GO:0005886">
    <property type="term" value="C:plasma membrane"/>
    <property type="evidence" value="ECO:0007669"/>
    <property type="project" value="UniProtKB-SubCell"/>
</dbReference>
<comment type="miscellaneous">
    <text evidence="14">Bacitracin is thought to be involved in the inhibition of peptidoglycan synthesis by sequestering undecaprenyl diphosphate, thereby reducing the pool of lipid carrier available.</text>
</comment>
<name>A0A455T9P6_9GAMM</name>
<keyword evidence="8 14" id="KW-1133">Transmembrane helix</keyword>
<dbReference type="GO" id="GO:0046677">
    <property type="term" value="P:response to antibiotic"/>
    <property type="evidence" value="ECO:0007669"/>
    <property type="project" value="UniProtKB-UniRule"/>
</dbReference>
<comment type="subcellular location">
    <subcellularLocation>
        <location evidence="1 14">Cell membrane</location>
        <topology evidence="1 14">Multi-pass membrane protein</topology>
    </subcellularLocation>
</comment>
<dbReference type="GO" id="GO:0009252">
    <property type="term" value="P:peptidoglycan biosynthetic process"/>
    <property type="evidence" value="ECO:0007669"/>
    <property type="project" value="UniProtKB-KW"/>
</dbReference>
<feature type="transmembrane region" description="Helical" evidence="14">
    <location>
        <begin position="195"/>
        <end position="214"/>
    </location>
</feature>
<feature type="transmembrane region" description="Helical" evidence="14">
    <location>
        <begin position="12"/>
        <end position="36"/>
    </location>
</feature>
<dbReference type="GO" id="GO:0071555">
    <property type="term" value="P:cell wall organization"/>
    <property type="evidence" value="ECO:0007669"/>
    <property type="project" value="UniProtKB-KW"/>
</dbReference>
<keyword evidence="6 14" id="KW-0812">Transmembrane</keyword>
<keyword evidence="14" id="KW-0133">Cell shape</keyword>
<feature type="transmembrane region" description="Helical" evidence="14">
    <location>
        <begin position="124"/>
        <end position="142"/>
    </location>
</feature>
<protein>
    <recommendedName>
        <fullName evidence="4 14">Undecaprenyl-diphosphatase</fullName>
        <ecNumber evidence="3 14">3.6.1.27</ecNumber>
    </recommendedName>
    <alternativeName>
        <fullName evidence="12 14">Bacitracin resistance protein</fullName>
    </alternativeName>
    <alternativeName>
        <fullName evidence="11 14">Undecaprenyl pyrophosphate phosphatase</fullName>
    </alternativeName>
</protein>
<dbReference type="Pfam" id="PF02673">
    <property type="entry name" value="BacA"/>
    <property type="match status" value="1"/>
</dbReference>
<evidence type="ECO:0000313" key="15">
    <source>
        <dbReference type="EMBL" id="BBI01067.1"/>
    </source>
</evidence>
<accession>A0A455T9P6</accession>
<dbReference type="GO" id="GO:0050380">
    <property type="term" value="F:undecaprenyl-diphosphatase activity"/>
    <property type="evidence" value="ECO:0007669"/>
    <property type="project" value="UniProtKB-UniRule"/>
</dbReference>
<keyword evidence="9 14" id="KW-0472">Membrane</keyword>
<dbReference type="Proteomes" id="UP000317544">
    <property type="component" value="Chromosome"/>
</dbReference>
<evidence type="ECO:0000256" key="12">
    <source>
        <dbReference type="ARBA" id="ARBA00032932"/>
    </source>
</evidence>
<dbReference type="EMBL" id="AP019379">
    <property type="protein sequence ID" value="BBI01067.1"/>
    <property type="molecule type" value="Genomic_DNA"/>
</dbReference>
<keyword evidence="14" id="KW-0573">Peptidoglycan synthesis</keyword>
<keyword evidence="7 14" id="KW-0378">Hydrolase</keyword>
<feature type="transmembrane region" description="Helical" evidence="14">
    <location>
        <begin position="256"/>
        <end position="272"/>
    </location>
</feature>
<feature type="transmembrane region" description="Helical" evidence="14">
    <location>
        <begin position="226"/>
        <end position="244"/>
    </location>
</feature>
<dbReference type="PANTHER" id="PTHR30622">
    <property type="entry name" value="UNDECAPRENYL-DIPHOSPHATASE"/>
    <property type="match status" value="1"/>
</dbReference>
<evidence type="ECO:0000256" key="14">
    <source>
        <dbReference type="HAMAP-Rule" id="MF_01006"/>
    </source>
</evidence>
<keyword evidence="10 14" id="KW-0046">Antibiotic resistance</keyword>
<dbReference type="PANTHER" id="PTHR30622:SF3">
    <property type="entry name" value="UNDECAPRENYL-DIPHOSPHATASE"/>
    <property type="match status" value="1"/>
</dbReference>
<evidence type="ECO:0000256" key="8">
    <source>
        <dbReference type="ARBA" id="ARBA00022989"/>
    </source>
</evidence>